<organism evidence="1 2">
    <name type="scientific">Pseudanabaena catenata USMAC16</name>
    <dbReference type="NCBI Taxonomy" id="1855837"/>
    <lineage>
        <taxon>Bacteria</taxon>
        <taxon>Bacillati</taxon>
        <taxon>Cyanobacteriota</taxon>
        <taxon>Cyanophyceae</taxon>
        <taxon>Pseudanabaenales</taxon>
        <taxon>Pseudanabaenaceae</taxon>
        <taxon>Pseudanabaena</taxon>
    </lineage>
</organism>
<sequence length="101" mass="10765">MTAFSTSDLPTGDRACTTVEQVVAWGTEVLRVNNPTEKFVRVAGNPAENRVQFGNGVDSDNTQNVQCVCVFKEDPTTVGLSLPAWKTVAALNSAPIPTALK</sequence>
<evidence type="ECO:0000313" key="2">
    <source>
        <dbReference type="Proteomes" id="UP001152872"/>
    </source>
</evidence>
<reference evidence="1" key="1">
    <citation type="submission" date="2019-05" db="EMBL/GenBank/DDBJ databases">
        <title>Whole genome sequencing of Pseudanabaena catenata USMAC16.</title>
        <authorList>
            <person name="Khan Z."/>
            <person name="Omar W.M."/>
            <person name="Convey P."/>
            <person name="Merican F."/>
            <person name="Najimudin N."/>
        </authorList>
    </citation>
    <scope>NUCLEOTIDE SEQUENCE</scope>
    <source>
        <strain evidence="1">USMAC16</strain>
    </source>
</reference>
<accession>A0A9X4M906</accession>
<protein>
    <submittedName>
        <fullName evidence="1">Uncharacterized protein</fullName>
    </submittedName>
</protein>
<name>A0A9X4M906_9CYAN</name>
<dbReference type="AlphaFoldDB" id="A0A9X4M906"/>
<evidence type="ECO:0000313" key="1">
    <source>
        <dbReference type="EMBL" id="MDG3494973.1"/>
    </source>
</evidence>
<dbReference type="EMBL" id="VBTY01000074">
    <property type="protein sequence ID" value="MDG3494973.1"/>
    <property type="molecule type" value="Genomic_DNA"/>
</dbReference>
<dbReference type="Proteomes" id="UP001152872">
    <property type="component" value="Unassembled WGS sequence"/>
</dbReference>
<proteinExistence type="predicted"/>
<dbReference type="RefSeq" id="WP_009627079.1">
    <property type="nucleotide sequence ID" value="NZ_VBTY01000074.1"/>
</dbReference>
<comment type="caution">
    <text evidence="1">The sequence shown here is derived from an EMBL/GenBank/DDBJ whole genome shotgun (WGS) entry which is preliminary data.</text>
</comment>
<gene>
    <name evidence="1" type="ORF">FEV09_10435</name>
</gene>
<keyword evidence="2" id="KW-1185">Reference proteome</keyword>